<reference evidence="6" key="1">
    <citation type="journal article" date="2019" name="Int. J. Syst. Evol. Microbiol.">
        <title>The Global Catalogue of Microorganisms (GCM) 10K type strain sequencing project: providing services to taxonomists for standard genome sequencing and annotation.</title>
        <authorList>
            <consortium name="The Broad Institute Genomics Platform"/>
            <consortium name="The Broad Institute Genome Sequencing Center for Infectious Disease"/>
            <person name="Wu L."/>
            <person name="Ma J."/>
        </authorList>
    </citation>
    <scope>NUCLEOTIDE SEQUENCE [LARGE SCALE GENOMIC DNA]</scope>
    <source>
        <strain evidence="6">JCM 17630</strain>
    </source>
</reference>
<dbReference type="SUPFAM" id="SSF81296">
    <property type="entry name" value="E set domains"/>
    <property type="match status" value="1"/>
</dbReference>
<comment type="caution">
    <text evidence="5">The sequence shown here is derived from an EMBL/GenBank/DDBJ whole genome shotgun (WGS) entry which is preliminary data.</text>
</comment>
<keyword evidence="6" id="KW-1185">Reference proteome</keyword>
<dbReference type="InterPro" id="IPR006047">
    <property type="entry name" value="GH13_cat_dom"/>
</dbReference>
<feature type="signal peptide" evidence="3">
    <location>
        <begin position="1"/>
        <end position="25"/>
    </location>
</feature>
<evidence type="ECO:0000256" key="3">
    <source>
        <dbReference type="SAM" id="SignalP"/>
    </source>
</evidence>
<dbReference type="Pfam" id="PF10438">
    <property type="entry name" value="Cyc-maltodext_C"/>
    <property type="match status" value="1"/>
</dbReference>
<dbReference type="GO" id="GO:0016787">
    <property type="term" value="F:hydrolase activity"/>
    <property type="evidence" value="ECO:0007669"/>
    <property type="project" value="UniProtKB-KW"/>
</dbReference>
<accession>A0ABP8CF29</accession>
<dbReference type="Pfam" id="PF09087">
    <property type="entry name" value="Cyc-maltodext_N"/>
    <property type="match status" value="1"/>
</dbReference>
<sequence length="656" mass="75163">MKKHLKNINRTLLFGLLCVISLNLACKKQTDMNPIEADATSAVVESHDISKIEPLNWWVGFKNQTLQLLVHHQNISAFTPEISYQGISIEKVHKADSSNYLFIDLNISEVTKAGKFNIVFKQDGKNDLIQTYELKSRLKDSKDYIGFDSSDAVYLITPDRFANGNPENDIAKTLNETTIDRSDNYARHGGDIQGITNHLDYIEDLGFTAIWPCPLLTNDMQQSSYHGYAMTDFYEIDPRFGTLEEYKTLSSKMSEKGMKLIMDQVANHCGLEHWWMKDLPFKNWINHQENYESNSENWDNSKSITTNHRRTTNQDIYASKIDKENMSEGWFVSSMPDLNQRNPFMATYTIQNSIWWIETANLGGIRQDTYPYPDKNFMSHWAGAIMAEYPNFSIVGEEWTTNPLLIAYWQQGNPNKDGYNSNLKSPMDFAMQEKIASGLNRDEAWDSGLIEIYQALANDFIYVKPKDIMVFPDNHDMSRIFTQLKGDIPNTKMALSYLLMLPRIPQIYYGTEILMNDFDKPGDHGLVRSDFPGGWRGDKVNAFTGIGLSDKEKDMQTFLKTVLNYRKNSKAIHDGKTIHFAPDNNIYVLFRSLGDETVAHIMNKNDTTVELDLSKFKELGLEGKTVKNLISGEQFLWHNGMLTLKDRGSVILTTKL</sequence>
<evidence type="ECO:0000256" key="1">
    <source>
        <dbReference type="ARBA" id="ARBA00022801"/>
    </source>
</evidence>
<dbReference type="Gene3D" id="2.60.40.1180">
    <property type="entry name" value="Golgi alpha-mannosidase II"/>
    <property type="match status" value="1"/>
</dbReference>
<evidence type="ECO:0000313" key="5">
    <source>
        <dbReference type="EMBL" id="GAA4238283.1"/>
    </source>
</evidence>
<dbReference type="CDD" id="cd11340">
    <property type="entry name" value="AmyAc_bac_CMD_like_3"/>
    <property type="match status" value="1"/>
</dbReference>
<organism evidence="5 6">
    <name type="scientific">Postechiella marina</name>
    <dbReference type="NCBI Taxonomy" id="943941"/>
    <lineage>
        <taxon>Bacteria</taxon>
        <taxon>Pseudomonadati</taxon>
        <taxon>Bacteroidota</taxon>
        <taxon>Flavobacteriia</taxon>
        <taxon>Flavobacteriales</taxon>
        <taxon>Flavobacteriaceae</taxon>
        <taxon>Postechiella</taxon>
    </lineage>
</organism>
<feature type="domain" description="Glycosyl hydrolase family 13 catalytic" evidence="4">
    <location>
        <begin position="155"/>
        <end position="566"/>
    </location>
</feature>
<keyword evidence="1 5" id="KW-0378">Hydrolase</keyword>
<dbReference type="InterPro" id="IPR017853">
    <property type="entry name" value="GH"/>
</dbReference>
<feature type="chain" id="PRO_5045987171" evidence="3">
    <location>
        <begin position="26"/>
        <end position="656"/>
    </location>
</feature>
<gene>
    <name evidence="5" type="ORF">GCM10022291_28170</name>
</gene>
<dbReference type="Gene3D" id="2.60.40.10">
    <property type="entry name" value="Immunoglobulins"/>
    <property type="match status" value="1"/>
</dbReference>
<dbReference type="InterPro" id="IPR013780">
    <property type="entry name" value="Glyco_hydro_b"/>
</dbReference>
<dbReference type="InterPro" id="IPR015171">
    <property type="entry name" value="Cyc-maltodext_N"/>
</dbReference>
<keyword evidence="2" id="KW-0326">Glycosidase</keyword>
<keyword evidence="3" id="KW-0732">Signal</keyword>
<dbReference type="Gene3D" id="3.20.20.80">
    <property type="entry name" value="Glycosidases"/>
    <property type="match status" value="1"/>
</dbReference>
<name>A0ABP8CF29_9FLAO</name>
<evidence type="ECO:0000259" key="4">
    <source>
        <dbReference type="SMART" id="SM00642"/>
    </source>
</evidence>
<dbReference type="Proteomes" id="UP001501496">
    <property type="component" value="Unassembled WGS sequence"/>
</dbReference>
<dbReference type="InterPro" id="IPR014756">
    <property type="entry name" value="Ig_E-set"/>
</dbReference>
<evidence type="ECO:0000313" key="6">
    <source>
        <dbReference type="Proteomes" id="UP001501496"/>
    </source>
</evidence>
<dbReference type="InterPro" id="IPR013783">
    <property type="entry name" value="Ig-like_fold"/>
</dbReference>
<evidence type="ECO:0000256" key="2">
    <source>
        <dbReference type="ARBA" id="ARBA00023295"/>
    </source>
</evidence>
<dbReference type="EMBL" id="BAABCA010000006">
    <property type="protein sequence ID" value="GAA4238283.1"/>
    <property type="molecule type" value="Genomic_DNA"/>
</dbReference>
<dbReference type="Pfam" id="PF00128">
    <property type="entry name" value="Alpha-amylase"/>
    <property type="match status" value="1"/>
</dbReference>
<dbReference type="SMART" id="SM00642">
    <property type="entry name" value="Aamy"/>
    <property type="match status" value="1"/>
</dbReference>
<proteinExistence type="predicted"/>
<dbReference type="SUPFAM" id="SSF51011">
    <property type="entry name" value="Glycosyl hydrolase domain"/>
    <property type="match status" value="1"/>
</dbReference>
<dbReference type="PANTHER" id="PTHR10357">
    <property type="entry name" value="ALPHA-AMYLASE FAMILY MEMBER"/>
    <property type="match status" value="1"/>
</dbReference>
<protein>
    <submittedName>
        <fullName evidence="5">Glycoside hydrolase family 13 protein</fullName>
    </submittedName>
</protein>
<dbReference type="SUPFAM" id="SSF51445">
    <property type="entry name" value="(Trans)glycosidases"/>
    <property type="match status" value="1"/>
</dbReference>
<dbReference type="PANTHER" id="PTHR10357:SF210">
    <property type="entry name" value="MALTODEXTRIN GLUCOSIDASE"/>
    <property type="match status" value="1"/>
</dbReference>
<dbReference type="InterPro" id="IPR019492">
    <property type="entry name" value="Cyclo-malto-dextrinase_C"/>
</dbReference>